<dbReference type="AlphaFoldDB" id="A0A0N4YFD5"/>
<organism evidence="5">
    <name type="scientific">Nippostrongylus brasiliensis</name>
    <name type="common">Rat hookworm</name>
    <dbReference type="NCBI Taxonomy" id="27835"/>
    <lineage>
        <taxon>Eukaryota</taxon>
        <taxon>Metazoa</taxon>
        <taxon>Ecdysozoa</taxon>
        <taxon>Nematoda</taxon>
        <taxon>Chromadorea</taxon>
        <taxon>Rhabditida</taxon>
        <taxon>Rhabditina</taxon>
        <taxon>Rhabditomorpha</taxon>
        <taxon>Strongyloidea</taxon>
        <taxon>Heligmosomidae</taxon>
        <taxon>Nippostrongylus</taxon>
    </lineage>
</organism>
<dbReference type="EMBL" id="UYSL01021749">
    <property type="protein sequence ID" value="VDL79059.1"/>
    <property type="molecule type" value="Genomic_DNA"/>
</dbReference>
<evidence type="ECO:0000256" key="2">
    <source>
        <dbReference type="SAM" id="MobiDB-lite"/>
    </source>
</evidence>
<evidence type="ECO:0000313" key="4">
    <source>
        <dbReference type="Proteomes" id="UP000271162"/>
    </source>
</evidence>
<gene>
    <name evidence="3" type="ORF">NBR_LOCUS15465</name>
</gene>
<dbReference type="PANTHER" id="PTHR22954:SF3">
    <property type="entry name" value="PROTEIN CBG08539"/>
    <property type="match status" value="1"/>
</dbReference>
<reference evidence="5" key="1">
    <citation type="submission" date="2017-02" db="UniProtKB">
        <authorList>
            <consortium name="WormBaseParasite"/>
        </authorList>
    </citation>
    <scope>IDENTIFICATION</scope>
</reference>
<keyword evidence="1" id="KW-0175">Coiled coil</keyword>
<sequence>MTLYCKKLESIVSEARQLLSNVVDQDKIDQCISRIETFTKKVEEVQQEYAMALDRLASSSSTQDMCDYEQYMAISEATLLTAHEIAADLRGVLRRVERAASSHSSTPQYASSESGQTGAMPEMTRATLPPIPIPSFAGDIWEWDNFWALFNANVHSQPIPNLLKFNHLLNALKGEPRRAV</sequence>
<evidence type="ECO:0000313" key="5">
    <source>
        <dbReference type="WBParaSite" id="NBR_0001546401-mRNA-1"/>
    </source>
</evidence>
<feature type="region of interest" description="Disordered" evidence="2">
    <location>
        <begin position="99"/>
        <end position="121"/>
    </location>
</feature>
<feature type="compositionally biased region" description="Polar residues" evidence="2">
    <location>
        <begin position="101"/>
        <end position="117"/>
    </location>
</feature>
<dbReference type="WBParaSite" id="NBR_0001546401-mRNA-1">
    <property type="protein sequence ID" value="NBR_0001546401-mRNA-1"/>
    <property type="gene ID" value="NBR_0001546401"/>
</dbReference>
<accession>A0A0N4YFD5</accession>
<dbReference type="PANTHER" id="PTHR22954">
    <property type="entry name" value="RETROVIRAL PROTEASE-RELATED"/>
    <property type="match status" value="1"/>
</dbReference>
<dbReference type="Pfam" id="PF03564">
    <property type="entry name" value="DUF1759"/>
    <property type="match status" value="1"/>
</dbReference>
<dbReference type="InterPro" id="IPR005312">
    <property type="entry name" value="DUF1759"/>
</dbReference>
<feature type="coiled-coil region" evidence="1">
    <location>
        <begin position="28"/>
        <end position="55"/>
    </location>
</feature>
<evidence type="ECO:0000313" key="3">
    <source>
        <dbReference type="EMBL" id="VDL79059.1"/>
    </source>
</evidence>
<protein>
    <submittedName>
        <fullName evidence="5">FCH domain-containing protein</fullName>
    </submittedName>
</protein>
<name>A0A0N4YFD5_NIPBR</name>
<reference evidence="3 4" key="2">
    <citation type="submission" date="2018-11" db="EMBL/GenBank/DDBJ databases">
        <authorList>
            <consortium name="Pathogen Informatics"/>
        </authorList>
    </citation>
    <scope>NUCLEOTIDE SEQUENCE [LARGE SCALE GENOMIC DNA]</scope>
</reference>
<proteinExistence type="predicted"/>
<dbReference type="Proteomes" id="UP000271162">
    <property type="component" value="Unassembled WGS sequence"/>
</dbReference>
<evidence type="ECO:0000256" key="1">
    <source>
        <dbReference type="SAM" id="Coils"/>
    </source>
</evidence>
<keyword evidence="4" id="KW-1185">Reference proteome</keyword>